<dbReference type="Proteomes" id="UP000260644">
    <property type="component" value="Unassembled WGS sequence"/>
</dbReference>
<dbReference type="PROSITE" id="PS50110">
    <property type="entry name" value="RESPONSE_REGULATORY"/>
    <property type="match status" value="1"/>
</dbReference>
<keyword evidence="4" id="KW-0808">Transferase</keyword>
<gene>
    <name evidence="10" type="ORF">DVR12_19990</name>
</gene>
<dbReference type="EMBL" id="QPMM01000011">
    <property type="protein sequence ID" value="RFS20009.1"/>
    <property type="molecule type" value="Genomic_DNA"/>
</dbReference>
<reference evidence="10 11" key="1">
    <citation type="submission" date="2018-07" db="EMBL/GenBank/DDBJ databases">
        <title>Chitinophaga K2CV101002-2 sp. nov., isolated from a monsoon evergreen broad-leaved forest soil.</title>
        <authorList>
            <person name="Lv Y."/>
        </authorList>
    </citation>
    <scope>NUCLEOTIDE SEQUENCE [LARGE SCALE GENOMIC DNA]</scope>
    <source>
        <strain evidence="10 11">GDMCC 1.1288</strain>
    </source>
</reference>
<dbReference type="Pfam" id="PF00512">
    <property type="entry name" value="HisKA"/>
    <property type="match status" value="1"/>
</dbReference>
<dbReference type="SMART" id="SM00388">
    <property type="entry name" value="HisKA"/>
    <property type="match status" value="1"/>
</dbReference>
<name>A0A3E1Y5J6_9BACT</name>
<feature type="modified residue" description="4-aspartylphosphate" evidence="6">
    <location>
        <position position="510"/>
    </location>
</feature>
<dbReference type="CDD" id="cd00082">
    <property type="entry name" value="HisKA"/>
    <property type="match status" value="1"/>
</dbReference>
<evidence type="ECO:0000256" key="7">
    <source>
        <dbReference type="SAM" id="Phobius"/>
    </source>
</evidence>
<dbReference type="SUPFAM" id="SSF52172">
    <property type="entry name" value="CheY-like"/>
    <property type="match status" value="1"/>
</dbReference>
<dbReference type="PRINTS" id="PR00344">
    <property type="entry name" value="BCTRLSENSOR"/>
</dbReference>
<evidence type="ECO:0000256" key="4">
    <source>
        <dbReference type="ARBA" id="ARBA00022679"/>
    </source>
</evidence>
<keyword evidence="5" id="KW-0418">Kinase</keyword>
<dbReference type="GO" id="GO:0009927">
    <property type="term" value="F:histidine phosphotransfer kinase activity"/>
    <property type="evidence" value="ECO:0007669"/>
    <property type="project" value="TreeGrafter"/>
</dbReference>
<dbReference type="PROSITE" id="PS50109">
    <property type="entry name" value="HIS_KIN"/>
    <property type="match status" value="1"/>
</dbReference>
<feature type="transmembrane region" description="Helical" evidence="7">
    <location>
        <begin position="143"/>
        <end position="164"/>
    </location>
</feature>
<evidence type="ECO:0000256" key="1">
    <source>
        <dbReference type="ARBA" id="ARBA00000085"/>
    </source>
</evidence>
<evidence type="ECO:0000256" key="2">
    <source>
        <dbReference type="ARBA" id="ARBA00012438"/>
    </source>
</evidence>
<evidence type="ECO:0000256" key="6">
    <source>
        <dbReference type="PROSITE-ProRule" id="PRU00169"/>
    </source>
</evidence>
<dbReference type="InterPro" id="IPR003594">
    <property type="entry name" value="HATPase_dom"/>
</dbReference>
<dbReference type="Gene3D" id="3.40.50.2300">
    <property type="match status" value="1"/>
</dbReference>
<dbReference type="EC" id="2.7.13.3" evidence="2"/>
<dbReference type="SUPFAM" id="SSF47384">
    <property type="entry name" value="Homodimeric domain of signal transducing histidine kinase"/>
    <property type="match status" value="1"/>
</dbReference>
<keyword evidence="7" id="KW-0472">Membrane</keyword>
<dbReference type="SMART" id="SM00387">
    <property type="entry name" value="HATPase_c"/>
    <property type="match status" value="1"/>
</dbReference>
<dbReference type="InterPro" id="IPR011006">
    <property type="entry name" value="CheY-like_superfamily"/>
</dbReference>
<dbReference type="GO" id="GO:0005886">
    <property type="term" value="C:plasma membrane"/>
    <property type="evidence" value="ECO:0007669"/>
    <property type="project" value="TreeGrafter"/>
</dbReference>
<feature type="transmembrane region" description="Helical" evidence="7">
    <location>
        <begin position="45"/>
        <end position="64"/>
    </location>
</feature>
<feature type="transmembrane region" description="Helical" evidence="7">
    <location>
        <begin position="94"/>
        <end position="111"/>
    </location>
</feature>
<proteinExistence type="predicted"/>
<dbReference type="InterPro" id="IPR003661">
    <property type="entry name" value="HisK_dim/P_dom"/>
</dbReference>
<dbReference type="OrthoDB" id="636661at2"/>
<dbReference type="RefSeq" id="WP_116977570.1">
    <property type="nucleotide sequence ID" value="NZ_QPMM01000011.1"/>
</dbReference>
<dbReference type="AlphaFoldDB" id="A0A3E1Y5J6"/>
<dbReference type="Pfam" id="PF00072">
    <property type="entry name" value="Response_reg"/>
    <property type="match status" value="1"/>
</dbReference>
<comment type="caution">
    <text evidence="10">The sequence shown here is derived from an EMBL/GenBank/DDBJ whole genome shotgun (WGS) entry which is preliminary data.</text>
</comment>
<dbReference type="InterPro" id="IPR036097">
    <property type="entry name" value="HisK_dim/P_sf"/>
</dbReference>
<dbReference type="InterPro" id="IPR004358">
    <property type="entry name" value="Sig_transdc_His_kin-like_C"/>
</dbReference>
<dbReference type="InterPro" id="IPR036890">
    <property type="entry name" value="HATPase_C_sf"/>
</dbReference>
<dbReference type="SMART" id="SM00448">
    <property type="entry name" value="REC"/>
    <property type="match status" value="1"/>
</dbReference>
<keyword evidence="7" id="KW-1133">Transmembrane helix</keyword>
<dbReference type="Pfam" id="PF02518">
    <property type="entry name" value="HATPase_c"/>
    <property type="match status" value="1"/>
</dbReference>
<dbReference type="SUPFAM" id="SSF55874">
    <property type="entry name" value="ATPase domain of HSP90 chaperone/DNA topoisomerase II/histidine kinase"/>
    <property type="match status" value="1"/>
</dbReference>
<keyword evidence="11" id="KW-1185">Reference proteome</keyword>
<evidence type="ECO:0000259" key="9">
    <source>
        <dbReference type="PROSITE" id="PS50110"/>
    </source>
</evidence>
<feature type="transmembrane region" description="Helical" evidence="7">
    <location>
        <begin position="176"/>
        <end position="199"/>
    </location>
</feature>
<protein>
    <recommendedName>
        <fullName evidence="2">histidine kinase</fullName>
        <ecNumber evidence="2">2.7.13.3</ecNumber>
    </recommendedName>
</protein>
<evidence type="ECO:0000313" key="11">
    <source>
        <dbReference type="Proteomes" id="UP000260644"/>
    </source>
</evidence>
<dbReference type="InterPro" id="IPR005467">
    <property type="entry name" value="His_kinase_dom"/>
</dbReference>
<accession>A0A3E1Y5J6</accession>
<keyword evidence="3 6" id="KW-0597">Phosphoprotein</keyword>
<comment type="catalytic activity">
    <reaction evidence="1">
        <text>ATP + protein L-histidine = ADP + protein N-phospho-L-histidine.</text>
        <dbReference type="EC" id="2.7.13.3"/>
    </reaction>
</comment>
<feature type="domain" description="Histidine kinase" evidence="8">
    <location>
        <begin position="220"/>
        <end position="436"/>
    </location>
</feature>
<feature type="transmembrane region" description="Helical" evidence="7">
    <location>
        <begin position="70"/>
        <end position="87"/>
    </location>
</feature>
<sequence length="584" mass="65876">MVFNSFNLLHSFKAAVIRKINYIRNIGTNDIEDEKQVANIVMTNSLSLAIGTAIFCIAPIVYLLTKSSEVLISIIIEFLINASVIIINYYRKHILAGLVLYFLQCTAIAFYCFLFGGIIQLQFMITFLISISCLIFAQKRLRIICMIAAILTLAMVQVGYYFSFFKTIPVSYNSGFIIQSMAIAGVLVMIIVVSKPYIFSNDAVYELRKANRFKRIFVAEVTHELRAPLNNIYLSATLMKRDIKLNAHLKCIEPFIDQQLYACENARNIINNVLDFAKIEAGAISCIEESTANPEEFFSKLIASNEVIAKIKRIRILFEINNMGPAIISDWQQIQQIATNLLANAIKYSPKGSTVYFMVTGYDNHWQIQVKNTGIINQEKLDIIFDPFVRDNKPGEQGSGLGLFIVKNKVKAMGGIIEAKSEDNATLFSVSLPLRAGKPEDIEEPENQIYDLSNIEVLIAEDDPMGSKLLELSLQKNDCQVRICSNGKELLEKLEISYSAKRLPDIIILDDQMPVMTGKKTLQYLKTDPRFKNIPVVFVTGEAYQQTEIQSLGVADVITKPLSESLLLRVLNQHVKHSHEYLQE</sequence>
<evidence type="ECO:0000256" key="5">
    <source>
        <dbReference type="ARBA" id="ARBA00022777"/>
    </source>
</evidence>
<dbReference type="PANTHER" id="PTHR43047:SF72">
    <property type="entry name" value="OSMOSENSING HISTIDINE PROTEIN KINASE SLN1"/>
    <property type="match status" value="1"/>
</dbReference>
<evidence type="ECO:0000313" key="10">
    <source>
        <dbReference type="EMBL" id="RFS20009.1"/>
    </source>
</evidence>
<evidence type="ECO:0000259" key="8">
    <source>
        <dbReference type="PROSITE" id="PS50109"/>
    </source>
</evidence>
<dbReference type="Gene3D" id="3.30.565.10">
    <property type="entry name" value="Histidine kinase-like ATPase, C-terminal domain"/>
    <property type="match status" value="1"/>
</dbReference>
<dbReference type="Gene3D" id="1.10.287.130">
    <property type="match status" value="1"/>
</dbReference>
<evidence type="ECO:0000256" key="3">
    <source>
        <dbReference type="ARBA" id="ARBA00022553"/>
    </source>
</evidence>
<organism evidence="10 11">
    <name type="scientific">Chitinophaga silvatica</name>
    <dbReference type="NCBI Taxonomy" id="2282649"/>
    <lineage>
        <taxon>Bacteria</taxon>
        <taxon>Pseudomonadati</taxon>
        <taxon>Bacteroidota</taxon>
        <taxon>Chitinophagia</taxon>
        <taxon>Chitinophagales</taxon>
        <taxon>Chitinophagaceae</taxon>
        <taxon>Chitinophaga</taxon>
    </lineage>
</organism>
<dbReference type="InterPro" id="IPR001789">
    <property type="entry name" value="Sig_transdc_resp-reg_receiver"/>
</dbReference>
<dbReference type="GO" id="GO:0000155">
    <property type="term" value="F:phosphorelay sensor kinase activity"/>
    <property type="evidence" value="ECO:0007669"/>
    <property type="project" value="InterPro"/>
</dbReference>
<dbReference type="PANTHER" id="PTHR43047">
    <property type="entry name" value="TWO-COMPONENT HISTIDINE PROTEIN KINASE"/>
    <property type="match status" value="1"/>
</dbReference>
<keyword evidence="7" id="KW-0812">Transmembrane</keyword>
<feature type="domain" description="Response regulatory" evidence="9">
    <location>
        <begin position="456"/>
        <end position="575"/>
    </location>
</feature>